<keyword evidence="3 4" id="KW-0067">ATP-binding</keyword>
<dbReference type="AlphaFoldDB" id="A0AAN8CHI5"/>
<keyword evidence="1 4" id="KW-0547">Nucleotide-binding</keyword>
<dbReference type="SUPFAM" id="SSF52540">
    <property type="entry name" value="P-loop containing nucleoside triphosphate hydrolases"/>
    <property type="match status" value="1"/>
</dbReference>
<dbReference type="GO" id="GO:0016787">
    <property type="term" value="F:hydrolase activity"/>
    <property type="evidence" value="ECO:0007669"/>
    <property type="project" value="UniProtKB-KW"/>
</dbReference>
<keyword evidence="2 4" id="KW-0378">Hydrolase</keyword>
<comment type="similarity">
    <text evidence="4">Belongs to the DEAD box helicase family.</text>
</comment>
<dbReference type="EC" id="3.6.4.13" evidence="4"/>
<dbReference type="GO" id="GO:0003723">
    <property type="term" value="F:RNA binding"/>
    <property type="evidence" value="ECO:0007669"/>
    <property type="project" value="UniProtKB-UniRule"/>
</dbReference>
<organism evidence="5 6">
    <name type="scientific">Champsocephalus gunnari</name>
    <name type="common">Mackerel icefish</name>
    <dbReference type="NCBI Taxonomy" id="52237"/>
    <lineage>
        <taxon>Eukaryota</taxon>
        <taxon>Metazoa</taxon>
        <taxon>Chordata</taxon>
        <taxon>Craniata</taxon>
        <taxon>Vertebrata</taxon>
        <taxon>Euteleostomi</taxon>
        <taxon>Actinopterygii</taxon>
        <taxon>Neopterygii</taxon>
        <taxon>Teleostei</taxon>
        <taxon>Neoteleostei</taxon>
        <taxon>Acanthomorphata</taxon>
        <taxon>Eupercaria</taxon>
        <taxon>Perciformes</taxon>
        <taxon>Notothenioidei</taxon>
        <taxon>Channichthyidae</taxon>
        <taxon>Champsocephalus</taxon>
    </lineage>
</organism>
<dbReference type="InterPro" id="IPR027417">
    <property type="entry name" value="P-loop_NTPase"/>
</dbReference>
<dbReference type="GO" id="GO:0005524">
    <property type="term" value="F:ATP binding"/>
    <property type="evidence" value="ECO:0007669"/>
    <property type="project" value="UniProtKB-UniRule"/>
</dbReference>
<dbReference type="InterPro" id="IPR043136">
    <property type="entry name" value="B30.2/SPRY_sf"/>
</dbReference>
<keyword evidence="4" id="KW-0694">RNA-binding</keyword>
<keyword evidence="4" id="KW-0347">Helicase</keyword>
<proteinExistence type="inferred from homology"/>
<reference evidence="5 6" key="1">
    <citation type="journal article" date="2023" name="Mol. Biol. Evol.">
        <title>Genomics of Secondarily Temperate Adaptation in the Only Non-Antarctic Icefish.</title>
        <authorList>
            <person name="Rivera-Colon A.G."/>
            <person name="Rayamajhi N."/>
            <person name="Minhas B.F."/>
            <person name="Madrigal G."/>
            <person name="Bilyk K.T."/>
            <person name="Yoon V."/>
            <person name="Hune M."/>
            <person name="Gregory S."/>
            <person name="Cheng C.H.C."/>
            <person name="Catchen J.M."/>
        </authorList>
    </citation>
    <scope>NUCLEOTIDE SEQUENCE [LARGE SCALE GENOMIC DNA]</scope>
    <source>
        <tissue evidence="5">White muscle</tissue>
    </source>
</reference>
<dbReference type="Proteomes" id="UP001331515">
    <property type="component" value="Unassembled WGS sequence"/>
</dbReference>
<dbReference type="Gene3D" id="2.60.120.920">
    <property type="match status" value="2"/>
</dbReference>
<keyword evidence="6" id="KW-1185">Reference proteome</keyword>
<evidence type="ECO:0000256" key="4">
    <source>
        <dbReference type="RuleBase" id="RU365068"/>
    </source>
</evidence>
<evidence type="ECO:0000256" key="3">
    <source>
        <dbReference type="ARBA" id="ARBA00022840"/>
    </source>
</evidence>
<dbReference type="EMBL" id="JAURVH010001531">
    <property type="protein sequence ID" value="KAK5903677.1"/>
    <property type="molecule type" value="Genomic_DNA"/>
</dbReference>
<comment type="domain">
    <text evidence="4">The Q motif is unique to and characteristic of the DEAD box family of RNA helicases and controls ATP binding and hydrolysis.</text>
</comment>
<name>A0AAN8CHI5_CHAGU</name>
<gene>
    <name evidence="5" type="ORF">CgunFtcFv8_007434</name>
</gene>
<evidence type="ECO:0000313" key="6">
    <source>
        <dbReference type="Proteomes" id="UP001331515"/>
    </source>
</evidence>
<dbReference type="GO" id="GO:0003724">
    <property type="term" value="F:RNA helicase activity"/>
    <property type="evidence" value="ECO:0007669"/>
    <property type="project" value="UniProtKB-EC"/>
</dbReference>
<accession>A0AAN8CHI5</accession>
<protein>
    <recommendedName>
        <fullName evidence="4">ATP-dependent RNA helicase</fullName>
        <ecNumber evidence="4">3.6.4.13</ecNumber>
    </recommendedName>
</protein>
<evidence type="ECO:0000256" key="2">
    <source>
        <dbReference type="ARBA" id="ARBA00022801"/>
    </source>
</evidence>
<comment type="catalytic activity">
    <reaction evidence="4">
        <text>ATP + H2O = ADP + phosphate + H(+)</text>
        <dbReference type="Rhea" id="RHEA:13065"/>
        <dbReference type="ChEBI" id="CHEBI:15377"/>
        <dbReference type="ChEBI" id="CHEBI:15378"/>
        <dbReference type="ChEBI" id="CHEBI:30616"/>
        <dbReference type="ChEBI" id="CHEBI:43474"/>
        <dbReference type="ChEBI" id="CHEBI:456216"/>
        <dbReference type="EC" id="3.6.4.13"/>
    </reaction>
</comment>
<evidence type="ECO:0000256" key="1">
    <source>
        <dbReference type="ARBA" id="ARBA00022741"/>
    </source>
</evidence>
<evidence type="ECO:0000313" key="5">
    <source>
        <dbReference type="EMBL" id="KAK5903677.1"/>
    </source>
</evidence>
<comment type="caution">
    <text evidence="5">The sequence shown here is derived from an EMBL/GenBank/DDBJ whole genome shotgun (WGS) entry which is preliminary data.</text>
</comment>
<dbReference type="Gene3D" id="3.40.50.300">
    <property type="entry name" value="P-loop containing nucleotide triphosphate hydrolases"/>
    <property type="match status" value="1"/>
</dbReference>
<comment type="function">
    <text evidence="4">RNA helicase.</text>
</comment>
<sequence>MGVMPEIAQAVEDLDWLLPTDVQGESIPLILGGGDELMATENGSGKYYYEVTCHDQGLCRIGWSTSQAALDLGNDLGVAFEIPQQLKSQPFFASCVLKNAELNFNSGGEDFKMPPRVGLFPWTRRHAVKSTQAGNAKVSQVKATSNSPKALIIEPSKDLAEQTLNDLWSEAIKILKGEYTVRAIKEHKMDQAIIFCRTKINCDNMEQYFIQQGGGPDSKSHQLSCVCLRGDRKPNERKTNLERCKKK</sequence>
<dbReference type="PANTHER" id="PTHR24031">
    <property type="entry name" value="RNA HELICASE"/>
    <property type="match status" value="1"/>
</dbReference>